<dbReference type="Proteomes" id="UP000316649">
    <property type="component" value="Unassembled WGS sequence"/>
</dbReference>
<name>A0A558DJX9_9GAMM</name>
<evidence type="ECO:0000313" key="2">
    <source>
        <dbReference type="EMBL" id="TVO72246.1"/>
    </source>
</evidence>
<dbReference type="InterPro" id="IPR044922">
    <property type="entry name" value="DUF2063_N_sf"/>
</dbReference>
<evidence type="ECO:0000313" key="3">
    <source>
        <dbReference type="Proteomes" id="UP000316649"/>
    </source>
</evidence>
<evidence type="ECO:0000259" key="1">
    <source>
        <dbReference type="Pfam" id="PF09836"/>
    </source>
</evidence>
<dbReference type="EMBL" id="VMNH01000017">
    <property type="protein sequence ID" value="TVO72246.1"/>
    <property type="molecule type" value="Genomic_DNA"/>
</dbReference>
<dbReference type="AlphaFoldDB" id="A0A558DJX9"/>
<gene>
    <name evidence="2" type="ORF">FHP88_13275</name>
</gene>
<dbReference type="Pfam" id="PF09836">
    <property type="entry name" value="DUF2063"/>
    <property type="match status" value="1"/>
</dbReference>
<dbReference type="RefSeq" id="WP_144359575.1">
    <property type="nucleotide sequence ID" value="NZ_VMNH01000017.1"/>
</dbReference>
<organism evidence="2 3">
    <name type="scientific">Sedimenticola selenatireducens</name>
    <dbReference type="NCBI Taxonomy" id="191960"/>
    <lineage>
        <taxon>Bacteria</taxon>
        <taxon>Pseudomonadati</taxon>
        <taxon>Pseudomonadota</taxon>
        <taxon>Gammaproteobacteria</taxon>
        <taxon>Chromatiales</taxon>
        <taxon>Sedimenticolaceae</taxon>
        <taxon>Sedimenticola</taxon>
    </lineage>
</organism>
<comment type="caution">
    <text evidence="2">The sequence shown here is derived from an EMBL/GenBank/DDBJ whole genome shotgun (WGS) entry which is preliminary data.</text>
</comment>
<keyword evidence="3" id="KW-1185">Reference proteome</keyword>
<accession>A0A558DJX9</accession>
<dbReference type="OrthoDB" id="4146344at2"/>
<dbReference type="InterPro" id="IPR018640">
    <property type="entry name" value="DUF2063"/>
</dbReference>
<protein>
    <submittedName>
        <fullName evidence="2">DUF2063 domain-containing protein</fullName>
    </submittedName>
</protein>
<feature type="domain" description="Putative DNA-binding" evidence="1">
    <location>
        <begin position="6"/>
        <end position="99"/>
    </location>
</feature>
<proteinExistence type="predicted"/>
<dbReference type="Gene3D" id="1.10.150.690">
    <property type="entry name" value="DUF2063"/>
    <property type="match status" value="1"/>
</dbReference>
<reference evidence="2 3" key="1">
    <citation type="submission" date="2019-07" db="EMBL/GenBank/DDBJ databases">
        <title>The pathways for chlorine oxyanion respiration interact through the shared metabolite chlorate.</title>
        <authorList>
            <person name="Barnum T.P."/>
            <person name="Cheng Y."/>
            <person name="Hill K.A."/>
            <person name="Lucas L.N."/>
            <person name="Carlson H.K."/>
            <person name="Coates J.D."/>
        </authorList>
    </citation>
    <scope>NUCLEOTIDE SEQUENCE [LARGE SCALE GENOMIC DNA]</scope>
    <source>
        <strain evidence="2 3">BK-1</strain>
    </source>
</reference>
<sequence>MSQLAELQQAFCDALRSPEMPTDALLDAIVDDGLNLQRFNVYRNNFIVLNGDALADMYPVIKRLVGDEAFRVLATAYVRSHPPQARTLLLYGDQFPAFLASIPELVELPYLADVARIEFAWTEAYHAQEHPVLTEDQVSSITADAFGQCQLLPHPTLHCIGSDYPIYSIWQANQSCETDELISLDQGESYVIVLRPEIDVEVSTVSQGAFHFLKQLQSGAIIEAAYEVAIEQDSTFDLGVFLTQHLLDGTFFQINS</sequence>